<dbReference type="KEGG" id="clac:EG342_10230"/>
<sequence length="78" mass="8530">MYHSFLNLFHNGSLKLCNNHKTLFLNKEEESFLFSGALSCYPLILLAPTHASSKALKLSDASCGVPVAIRAMGMVSNE</sequence>
<organism evidence="2 3">
    <name type="scientific">Chryseobacterium lactis</name>
    <dbReference type="NCBI Taxonomy" id="1241981"/>
    <lineage>
        <taxon>Bacteria</taxon>
        <taxon>Pseudomonadati</taxon>
        <taxon>Bacteroidota</taxon>
        <taxon>Flavobacteriia</taxon>
        <taxon>Flavobacteriales</taxon>
        <taxon>Weeksellaceae</taxon>
        <taxon>Chryseobacterium group</taxon>
        <taxon>Chryseobacterium</taxon>
    </lineage>
</organism>
<dbReference type="EMBL" id="CP033924">
    <property type="protein sequence ID" value="AZA82258.1"/>
    <property type="molecule type" value="Genomic_DNA"/>
</dbReference>
<reference evidence="2 3" key="1">
    <citation type="submission" date="2018-01" db="EMBL/GenBank/DDBJ databases">
        <title>Draft genome sequences of Chryseobacterium lactis NCTC11390, Chryseobacterium oncorhynchi 701B-08, and Chryseobacterium viscerum 687B-08.</title>
        <authorList>
            <person name="Jeong J.-J."/>
            <person name="Lee Y.J."/>
            <person name="Park B."/>
            <person name="Choi I.-G."/>
            <person name="Kim K.D."/>
        </authorList>
    </citation>
    <scope>NUCLEOTIDE SEQUENCE [LARGE SCALE GENOMIC DNA]</scope>
    <source>
        <strain evidence="2 3">NCTC11390</strain>
    </source>
</reference>
<proteinExistence type="predicted"/>
<evidence type="ECO:0000313" key="3">
    <source>
        <dbReference type="Proteomes" id="UP000236262"/>
    </source>
</evidence>
<dbReference type="AlphaFoldDB" id="A0A3G6RM83"/>
<evidence type="ECO:0000313" key="4">
    <source>
        <dbReference type="Proteomes" id="UP000279972"/>
    </source>
</evidence>
<dbReference type="Proteomes" id="UP000236262">
    <property type="component" value="Unassembled WGS sequence"/>
</dbReference>
<evidence type="ECO:0000313" key="2">
    <source>
        <dbReference type="EMBL" id="PNW14067.1"/>
    </source>
</evidence>
<dbReference type="Proteomes" id="UP000279972">
    <property type="component" value="Chromosome"/>
</dbReference>
<gene>
    <name evidence="2" type="ORF">C1637_09475</name>
    <name evidence="1" type="ORF">EG342_10230</name>
</gene>
<name>A0A3G6RM83_CHRLC</name>
<evidence type="ECO:0000313" key="1">
    <source>
        <dbReference type="EMBL" id="AZA82258.1"/>
    </source>
</evidence>
<dbReference type="EMBL" id="PPEH01000003">
    <property type="protein sequence ID" value="PNW14067.1"/>
    <property type="molecule type" value="Genomic_DNA"/>
</dbReference>
<protein>
    <submittedName>
        <fullName evidence="2">Uncharacterized protein</fullName>
    </submittedName>
</protein>
<reference evidence="1 4" key="2">
    <citation type="submission" date="2018-11" db="EMBL/GenBank/DDBJ databases">
        <title>Proposal to divide the Flavobacteriaceae and reorganize its genera based on Amino Acid Identity values calculated from whole genome sequences.</title>
        <authorList>
            <person name="Nicholson A.C."/>
            <person name="Gulvik C.A."/>
            <person name="Whitney A.M."/>
            <person name="Humrighouse B.W."/>
            <person name="Bell M."/>
            <person name="Holmes B."/>
            <person name="Steigerwalt A.G."/>
            <person name="Villarma A."/>
            <person name="Sheth M."/>
            <person name="Batra D."/>
            <person name="Pryor J."/>
            <person name="Bernardet J.-F."/>
            <person name="Hugo C."/>
            <person name="Kampfer P."/>
            <person name="Newman J."/>
            <person name="McQuiston J.R."/>
        </authorList>
    </citation>
    <scope>NUCLEOTIDE SEQUENCE [LARGE SCALE GENOMIC DNA]</scope>
    <source>
        <strain evidence="1 4">KC_1864</strain>
    </source>
</reference>
<accession>A0A3G6RM83</accession>
<keyword evidence="4" id="KW-1185">Reference proteome</keyword>